<dbReference type="AlphaFoldDB" id="A0A1S0TVJ9"/>
<evidence type="ECO:0000313" key="1">
    <source>
        <dbReference type="EMBL" id="EFO20125.1"/>
    </source>
</evidence>
<proteinExistence type="predicted"/>
<accession>A0A1S0TVJ9</accession>
<dbReference type="RefSeq" id="XP_003143943.1">
    <property type="nucleotide sequence ID" value="XM_003143895.1"/>
</dbReference>
<sequence>MTSSVAAAEIPSDTSREDCNDANIYNFRNRINANELYDFYLGKGSYVICGLHPVKQLSLPNKAGNNVISLSQHAELTTLDVWFCQRHT</sequence>
<dbReference type="CTD" id="9945793"/>
<dbReference type="KEGG" id="loa:LOAG_08363"/>
<dbReference type="OrthoDB" id="5981864at2759"/>
<organism evidence="1">
    <name type="scientific">Loa loa</name>
    <name type="common">Eye worm</name>
    <name type="synonym">Filaria loa</name>
    <dbReference type="NCBI Taxonomy" id="7209"/>
    <lineage>
        <taxon>Eukaryota</taxon>
        <taxon>Metazoa</taxon>
        <taxon>Ecdysozoa</taxon>
        <taxon>Nematoda</taxon>
        <taxon>Chromadorea</taxon>
        <taxon>Rhabditida</taxon>
        <taxon>Spirurina</taxon>
        <taxon>Spiruromorpha</taxon>
        <taxon>Filarioidea</taxon>
        <taxon>Onchocercidae</taxon>
        <taxon>Loa</taxon>
    </lineage>
</organism>
<reference evidence="1" key="1">
    <citation type="submission" date="2012-04" db="EMBL/GenBank/DDBJ databases">
        <title>The Genome Sequence of Loa loa.</title>
        <authorList>
            <consortium name="The Broad Institute Genome Sequencing Platform"/>
            <consortium name="Broad Institute Genome Sequencing Center for Infectious Disease"/>
            <person name="Nutman T.B."/>
            <person name="Fink D.L."/>
            <person name="Russ C."/>
            <person name="Young S."/>
            <person name="Zeng Q."/>
            <person name="Gargeya S."/>
            <person name="Alvarado L."/>
            <person name="Berlin A."/>
            <person name="Chapman S.B."/>
            <person name="Chen Z."/>
            <person name="Freedman E."/>
            <person name="Gellesch M."/>
            <person name="Goldberg J."/>
            <person name="Griggs A."/>
            <person name="Gujja S."/>
            <person name="Heilman E.R."/>
            <person name="Heiman D."/>
            <person name="Howarth C."/>
            <person name="Mehta T."/>
            <person name="Neiman D."/>
            <person name="Pearson M."/>
            <person name="Roberts A."/>
            <person name="Saif S."/>
            <person name="Shea T."/>
            <person name="Shenoy N."/>
            <person name="Sisk P."/>
            <person name="Stolte C."/>
            <person name="Sykes S."/>
            <person name="White J."/>
            <person name="Yandava C."/>
            <person name="Haas B."/>
            <person name="Henn M.R."/>
            <person name="Nusbaum C."/>
            <person name="Birren B."/>
        </authorList>
    </citation>
    <scope>NUCLEOTIDE SEQUENCE [LARGE SCALE GENOMIC DNA]</scope>
</reference>
<protein>
    <submittedName>
        <fullName evidence="1">Uncharacterized protein</fullName>
    </submittedName>
</protein>
<dbReference type="InParanoid" id="A0A1S0TVJ9"/>
<dbReference type="EMBL" id="JH712237">
    <property type="protein sequence ID" value="EFO20125.1"/>
    <property type="molecule type" value="Genomic_DNA"/>
</dbReference>
<gene>
    <name evidence="1" type="ORF">LOAG_08363</name>
</gene>
<dbReference type="GeneID" id="9945793"/>
<name>A0A1S0TVJ9_LOALO</name>